<accession>A0A2T1A7S4</accession>
<protein>
    <submittedName>
        <fullName evidence="3">NADPH:quinone reductase-like Zn-dependent oxidoreductase</fullName>
    </submittedName>
</protein>
<name>A0A2T1A7S4_TRISK</name>
<dbReference type="OrthoDB" id="9788224at2"/>
<dbReference type="SMART" id="SM00829">
    <property type="entry name" value="PKS_ER"/>
    <property type="match status" value="1"/>
</dbReference>
<dbReference type="InterPro" id="IPR013154">
    <property type="entry name" value="ADH-like_N"/>
</dbReference>
<gene>
    <name evidence="3" type="ORF">CLV89_1224</name>
</gene>
<comment type="caution">
    <text evidence="3">The sequence shown here is derived from an EMBL/GenBank/DDBJ whole genome shotgun (WGS) entry which is preliminary data.</text>
</comment>
<evidence type="ECO:0000313" key="4">
    <source>
        <dbReference type="Proteomes" id="UP000237718"/>
    </source>
</evidence>
<dbReference type="Pfam" id="PF00107">
    <property type="entry name" value="ADH_zinc_N"/>
    <property type="match status" value="1"/>
</dbReference>
<dbReference type="PANTHER" id="PTHR44154:SF1">
    <property type="entry name" value="QUINONE OXIDOREDUCTASE"/>
    <property type="match status" value="1"/>
</dbReference>
<dbReference type="InterPro" id="IPR051603">
    <property type="entry name" value="Zinc-ADH_QOR/CCCR"/>
</dbReference>
<dbReference type="InterPro" id="IPR020843">
    <property type="entry name" value="ER"/>
</dbReference>
<dbReference type="InterPro" id="IPR013149">
    <property type="entry name" value="ADH-like_C"/>
</dbReference>
<dbReference type="CDD" id="cd08274">
    <property type="entry name" value="MDR9"/>
    <property type="match status" value="1"/>
</dbReference>
<organism evidence="3 4">
    <name type="scientific">Tritonibacter scottomollicae</name>
    <name type="common">Epibacterium scottomollicae</name>
    <dbReference type="NCBI Taxonomy" id="483013"/>
    <lineage>
        <taxon>Bacteria</taxon>
        <taxon>Pseudomonadati</taxon>
        <taxon>Pseudomonadota</taxon>
        <taxon>Alphaproteobacteria</taxon>
        <taxon>Rhodobacterales</taxon>
        <taxon>Paracoccaceae</taxon>
        <taxon>Tritonibacter</taxon>
    </lineage>
</organism>
<dbReference type="Gene3D" id="3.90.180.10">
    <property type="entry name" value="Medium-chain alcohol dehydrogenases, catalytic domain"/>
    <property type="match status" value="1"/>
</dbReference>
<dbReference type="Gene3D" id="3.40.50.720">
    <property type="entry name" value="NAD(P)-binding Rossmann-like Domain"/>
    <property type="match status" value="1"/>
</dbReference>
<dbReference type="SUPFAM" id="SSF50129">
    <property type="entry name" value="GroES-like"/>
    <property type="match status" value="1"/>
</dbReference>
<dbReference type="GO" id="GO:0016491">
    <property type="term" value="F:oxidoreductase activity"/>
    <property type="evidence" value="ECO:0007669"/>
    <property type="project" value="InterPro"/>
</dbReference>
<evidence type="ECO:0000256" key="1">
    <source>
        <dbReference type="ARBA" id="ARBA00022857"/>
    </source>
</evidence>
<feature type="domain" description="Enoyl reductase (ER)" evidence="2">
    <location>
        <begin position="16"/>
        <end position="345"/>
    </location>
</feature>
<dbReference type="InterPro" id="IPR011032">
    <property type="entry name" value="GroES-like_sf"/>
</dbReference>
<dbReference type="PANTHER" id="PTHR44154">
    <property type="entry name" value="QUINONE OXIDOREDUCTASE"/>
    <property type="match status" value="1"/>
</dbReference>
<keyword evidence="1" id="KW-0521">NADP</keyword>
<dbReference type="Pfam" id="PF08240">
    <property type="entry name" value="ADH_N"/>
    <property type="match status" value="1"/>
</dbReference>
<proteinExistence type="predicted"/>
<dbReference type="Proteomes" id="UP000237718">
    <property type="component" value="Unassembled WGS sequence"/>
</dbReference>
<dbReference type="AlphaFoldDB" id="A0A2T1A7S4"/>
<dbReference type="SUPFAM" id="SSF51735">
    <property type="entry name" value="NAD(P)-binding Rossmann-fold domains"/>
    <property type="match status" value="1"/>
</dbReference>
<reference evidence="3 4" key="1">
    <citation type="submission" date="2018-03" db="EMBL/GenBank/DDBJ databases">
        <title>Genomic Encyclopedia of Archaeal and Bacterial Type Strains, Phase II (KMG-II): from individual species to whole genera.</title>
        <authorList>
            <person name="Goeker M."/>
        </authorList>
    </citation>
    <scope>NUCLEOTIDE SEQUENCE [LARGE SCALE GENOMIC DNA]</scope>
    <source>
        <strain evidence="3 4">DSM 25328</strain>
    </source>
</reference>
<dbReference type="EMBL" id="PVUF01000022">
    <property type="protein sequence ID" value="PRZ44604.1"/>
    <property type="molecule type" value="Genomic_DNA"/>
</dbReference>
<evidence type="ECO:0000259" key="2">
    <source>
        <dbReference type="SMART" id="SM00829"/>
    </source>
</evidence>
<dbReference type="InterPro" id="IPR036291">
    <property type="entry name" value="NAD(P)-bd_dom_sf"/>
</dbReference>
<sequence length="348" mass="36750">MSLPSKMNGVVLTGHGGPEKLEWRDDLIVPTPGARDVIVKVSAAAVNNTDINTRTAWYSKGDGESGDATWSGEPLSFPRVQGIDVCGYIVAVGDQVDPARVGERVLIEPCIREADGKILDTPWFFGSECDGGFAEYTRVAARHAYPINSNLSDLELASFPCSYSTAENMLTRAAVKSGETVLVTGASGGVGSAAVQLALARGARVLAVTSAGKAGKLKALGADQALDRNADYLSALGAEQVDVVIDLVAGPKWPSLLDVLRPGGRYAVAGAIAGPQVELDVRTLYLKDLSFFGCTVLEPDVFGNLIRRIERADISPLVAETYPLREIGAAQQAFAEKGYIGKIVLNLT</sequence>
<evidence type="ECO:0000313" key="3">
    <source>
        <dbReference type="EMBL" id="PRZ44604.1"/>
    </source>
</evidence>